<keyword evidence="9" id="KW-1185">Reference proteome</keyword>
<dbReference type="GO" id="GO:0004673">
    <property type="term" value="F:protein histidine kinase activity"/>
    <property type="evidence" value="ECO:0007669"/>
    <property type="project" value="UniProtKB-EC"/>
</dbReference>
<evidence type="ECO:0000256" key="4">
    <source>
        <dbReference type="ARBA" id="ARBA00022777"/>
    </source>
</evidence>
<dbReference type="RefSeq" id="WP_006337211.1">
    <property type="nucleotide sequence ID" value="NZ_BAHC01000184.1"/>
</dbReference>
<evidence type="ECO:0000256" key="6">
    <source>
        <dbReference type="SAM" id="Phobius"/>
    </source>
</evidence>
<evidence type="ECO:0000256" key="2">
    <source>
        <dbReference type="ARBA" id="ARBA00012438"/>
    </source>
</evidence>
<keyword evidence="3" id="KW-0808">Transferase</keyword>
<dbReference type="InterPro" id="IPR036890">
    <property type="entry name" value="HATPase_C_sf"/>
</dbReference>
<dbReference type="STRING" id="1108045.GORHZ_184_00040"/>
<dbReference type="AlphaFoldDB" id="K6W091"/>
<feature type="transmembrane region" description="Helical" evidence="6">
    <location>
        <begin position="113"/>
        <end position="135"/>
    </location>
</feature>
<feature type="transmembrane region" description="Helical" evidence="6">
    <location>
        <begin position="30"/>
        <end position="50"/>
    </location>
</feature>
<dbReference type="Pfam" id="PF02518">
    <property type="entry name" value="HATPase_c"/>
    <property type="match status" value="1"/>
</dbReference>
<dbReference type="Proteomes" id="UP000008363">
    <property type="component" value="Unassembled WGS sequence"/>
</dbReference>
<dbReference type="InterPro" id="IPR050482">
    <property type="entry name" value="Sensor_HK_TwoCompSys"/>
</dbReference>
<feature type="transmembrane region" description="Helical" evidence="6">
    <location>
        <begin position="87"/>
        <end position="107"/>
    </location>
</feature>
<evidence type="ECO:0000256" key="1">
    <source>
        <dbReference type="ARBA" id="ARBA00000085"/>
    </source>
</evidence>
<dbReference type="EMBL" id="BAHC01000184">
    <property type="protein sequence ID" value="GAB92580.1"/>
    <property type="molecule type" value="Genomic_DNA"/>
</dbReference>
<evidence type="ECO:0000256" key="5">
    <source>
        <dbReference type="ARBA" id="ARBA00023012"/>
    </source>
</evidence>
<dbReference type="PANTHER" id="PTHR24421">
    <property type="entry name" value="NITRATE/NITRITE SENSOR PROTEIN NARX-RELATED"/>
    <property type="match status" value="1"/>
</dbReference>
<comment type="caution">
    <text evidence="8">The sequence shown here is derived from an EMBL/GenBank/DDBJ whole genome shotgun (WGS) entry which is preliminary data.</text>
</comment>
<dbReference type="SUPFAM" id="SSF55874">
    <property type="entry name" value="ATPase domain of HSP90 chaperone/DNA topoisomerase II/histidine kinase"/>
    <property type="match status" value="1"/>
</dbReference>
<accession>K6W091</accession>
<dbReference type="OrthoDB" id="144293at2"/>
<feature type="domain" description="Histidine kinase/HSP90-like ATPase" evidence="7">
    <location>
        <begin position="315"/>
        <end position="397"/>
    </location>
</feature>
<keyword evidence="6" id="KW-1133">Transmembrane helix</keyword>
<dbReference type="GO" id="GO:0000160">
    <property type="term" value="P:phosphorelay signal transduction system"/>
    <property type="evidence" value="ECO:0007669"/>
    <property type="project" value="UniProtKB-KW"/>
</dbReference>
<feature type="transmembrane region" description="Helical" evidence="6">
    <location>
        <begin position="142"/>
        <end position="161"/>
    </location>
</feature>
<sequence length="401" mass="42377">MTAATATFAGPAGPDAQLDQHAGRRILQQFSLFVAIGYVAYGLMCIPFIIESLPVMNTWWTVSALLLIFGPGIAMGPLAVRADIRRLRMMAGATAIGYALAVGLWWFGWNGGLIYGGPGIWFTQFPGLAAVAAALAVRPLYAFFYLAVVILASTVCGHAIRPDWLNNNPVADYAWAFAFSMIFVAAAVMTTRTAGILDATRARALETTAEAAAAEARAAERSRFDSLTHDAVMATLLLAARHGASPELAQNARAALAAIDKAADGERRSAVASPDAIAEVRAAVVLVDPTQTIDVAEVDPTTRYPGSVVTAVAAATAEAVRNSRRHTGPQADCAVTVSAGEERMCIEIRDDGVGFDTNREPTTRLGIAVSIRGRMQKLDGGFAQIESSPGGGTRVRLGWDR</sequence>
<keyword evidence="6" id="KW-0812">Transmembrane</keyword>
<organism evidence="8 9">
    <name type="scientific">Gordonia rhizosphera NBRC 16068</name>
    <dbReference type="NCBI Taxonomy" id="1108045"/>
    <lineage>
        <taxon>Bacteria</taxon>
        <taxon>Bacillati</taxon>
        <taxon>Actinomycetota</taxon>
        <taxon>Actinomycetes</taxon>
        <taxon>Mycobacteriales</taxon>
        <taxon>Gordoniaceae</taxon>
        <taxon>Gordonia</taxon>
    </lineage>
</organism>
<evidence type="ECO:0000313" key="9">
    <source>
        <dbReference type="Proteomes" id="UP000008363"/>
    </source>
</evidence>
<name>K6W091_9ACTN</name>
<gene>
    <name evidence="8" type="ORF">GORHZ_184_00040</name>
</gene>
<dbReference type="InterPro" id="IPR003594">
    <property type="entry name" value="HATPase_dom"/>
</dbReference>
<protein>
    <recommendedName>
        <fullName evidence="2">histidine kinase</fullName>
        <ecNumber evidence="2">2.7.13.3</ecNumber>
    </recommendedName>
</protein>
<reference evidence="8 9" key="1">
    <citation type="submission" date="2012-08" db="EMBL/GenBank/DDBJ databases">
        <title>Whole genome shotgun sequence of Gordonia rhizosphera NBRC 16068.</title>
        <authorList>
            <person name="Takarada H."/>
            <person name="Isaki S."/>
            <person name="Hosoyama A."/>
            <person name="Tsuchikane K."/>
            <person name="Katsumata H."/>
            <person name="Baba S."/>
            <person name="Ohji S."/>
            <person name="Yamazaki S."/>
            <person name="Fujita N."/>
        </authorList>
    </citation>
    <scope>NUCLEOTIDE SEQUENCE [LARGE SCALE GENOMIC DNA]</scope>
    <source>
        <strain evidence="8 9">NBRC 16068</strain>
    </source>
</reference>
<evidence type="ECO:0000256" key="3">
    <source>
        <dbReference type="ARBA" id="ARBA00022679"/>
    </source>
</evidence>
<feature type="transmembrane region" description="Helical" evidence="6">
    <location>
        <begin position="173"/>
        <end position="191"/>
    </location>
</feature>
<proteinExistence type="predicted"/>
<feature type="transmembrane region" description="Helical" evidence="6">
    <location>
        <begin position="62"/>
        <end position="80"/>
    </location>
</feature>
<dbReference type="Gene3D" id="3.30.565.10">
    <property type="entry name" value="Histidine kinase-like ATPase, C-terminal domain"/>
    <property type="match status" value="1"/>
</dbReference>
<keyword evidence="5" id="KW-0902">Two-component regulatory system</keyword>
<dbReference type="EC" id="2.7.13.3" evidence="2"/>
<comment type="catalytic activity">
    <reaction evidence="1">
        <text>ATP + protein L-histidine = ADP + protein N-phospho-L-histidine.</text>
        <dbReference type="EC" id="2.7.13.3"/>
    </reaction>
</comment>
<keyword evidence="4 8" id="KW-0418">Kinase</keyword>
<dbReference type="eggNOG" id="COG4585">
    <property type="taxonomic scope" value="Bacteria"/>
</dbReference>
<evidence type="ECO:0000313" key="8">
    <source>
        <dbReference type="EMBL" id="GAB92580.1"/>
    </source>
</evidence>
<dbReference type="PANTHER" id="PTHR24421:SF10">
    <property type="entry name" value="NITRATE_NITRITE SENSOR PROTEIN NARQ"/>
    <property type="match status" value="1"/>
</dbReference>
<evidence type="ECO:0000259" key="7">
    <source>
        <dbReference type="Pfam" id="PF02518"/>
    </source>
</evidence>
<keyword evidence="6" id="KW-0472">Membrane</keyword>